<dbReference type="AlphaFoldDB" id="A0A1V0IFE5"/>
<dbReference type="RefSeq" id="WP_019277792.1">
    <property type="nucleotide sequence ID" value="NZ_CP063053.1"/>
</dbReference>
<comment type="caution">
    <text evidence="1">The sequence shown here is derived from an EMBL/GenBank/DDBJ whole genome shotgun (WGS) entry which is preliminary data.</text>
</comment>
<dbReference type="EMBL" id="JXXR01000008">
    <property type="protein sequence ID" value="KJY74846.1"/>
    <property type="molecule type" value="Genomic_DNA"/>
</dbReference>
<sequence>MSIDPTMFLHHHAKAHPSQASVLTTHDFVAWWDEHYPGCHLSYQEANLILNNLTTTQEALTLASEFDATQDLCWSYTMK</sequence>
<dbReference type="Proteomes" id="UP000576645">
    <property type="component" value="Unassembled WGS sequence"/>
</dbReference>
<protein>
    <submittedName>
        <fullName evidence="1">Uncharacterized protein</fullName>
    </submittedName>
</protein>
<reference evidence="1" key="1">
    <citation type="journal article" date="2015" name="BMC Genomics">
        <title>Genome mining reveals unlocked bioactive potential of marine Gram-negative bacteria.</title>
        <authorList>
            <person name="Machado H."/>
            <person name="Sonnenschein E.C."/>
            <person name="Melchiorsen J."/>
            <person name="Gram L."/>
        </authorList>
    </citation>
    <scope>NUCLEOTIDE SEQUENCE</scope>
    <source>
        <strain evidence="1">S2052</strain>
    </source>
</reference>
<name>A0A1V0IFE5_9VIBR</name>
<evidence type="ECO:0000313" key="3">
    <source>
        <dbReference type="Proteomes" id="UP000576645"/>
    </source>
</evidence>
<reference evidence="2 3" key="2">
    <citation type="submission" date="2019-09" db="EMBL/GenBank/DDBJ databases">
        <title>Draft genome sequencing and comparative genomics of hatchery-associated Vibrios.</title>
        <authorList>
            <person name="Kehlet-Delgado H."/>
            <person name="Mueller R.S."/>
        </authorList>
    </citation>
    <scope>NUCLEOTIDE SEQUENCE [LARGE SCALE GENOMIC DNA]</scope>
    <source>
        <strain evidence="2 3">09-121-3</strain>
    </source>
</reference>
<evidence type="ECO:0000313" key="1">
    <source>
        <dbReference type="EMBL" id="KJY74846.1"/>
    </source>
</evidence>
<dbReference type="EMBL" id="VTXP01000008">
    <property type="protein sequence ID" value="NOJ24235.1"/>
    <property type="molecule type" value="Genomic_DNA"/>
</dbReference>
<gene>
    <name evidence="2" type="ORF">F0238_15985</name>
    <name evidence="1" type="ORF">TW71_07790</name>
</gene>
<proteinExistence type="predicted"/>
<organism evidence="1">
    <name type="scientific">Vibrio coralliilyticus</name>
    <dbReference type="NCBI Taxonomy" id="190893"/>
    <lineage>
        <taxon>Bacteria</taxon>
        <taxon>Pseudomonadati</taxon>
        <taxon>Pseudomonadota</taxon>
        <taxon>Gammaproteobacteria</taxon>
        <taxon>Vibrionales</taxon>
        <taxon>Vibrionaceae</taxon>
        <taxon>Vibrio</taxon>
    </lineage>
</organism>
<evidence type="ECO:0000313" key="2">
    <source>
        <dbReference type="EMBL" id="NOJ24235.1"/>
    </source>
</evidence>
<accession>A0A1V0IFE5</accession>